<keyword evidence="1" id="KW-0732">Signal</keyword>
<dbReference type="InterPro" id="IPR051200">
    <property type="entry name" value="Host-pathogen_enzymatic-act"/>
</dbReference>
<keyword evidence="2" id="KW-0238">DNA-binding</keyword>
<dbReference type="Gene3D" id="2.130.10.10">
    <property type="entry name" value="YVTN repeat-like/Quinoprotein amine dehydrogenase"/>
    <property type="match status" value="1"/>
</dbReference>
<dbReference type="InterPro" id="IPR015943">
    <property type="entry name" value="WD40/YVTN_repeat-like_dom_sf"/>
</dbReference>
<gene>
    <name evidence="2" type="ORF">SAMN05216354_1017</name>
</gene>
<dbReference type="PROSITE" id="PS51257">
    <property type="entry name" value="PROKAR_LIPOPROTEIN"/>
    <property type="match status" value="1"/>
</dbReference>
<protein>
    <submittedName>
        <fullName evidence="2">DNA-binding beta-propeller fold protein YncE</fullName>
    </submittedName>
</protein>
<evidence type="ECO:0000313" key="2">
    <source>
        <dbReference type="EMBL" id="SEF61190.1"/>
    </source>
</evidence>
<dbReference type="AlphaFoldDB" id="A0A1H5TEL1"/>
<dbReference type="EMBL" id="FNUV01000002">
    <property type="protein sequence ID" value="SEF61190.1"/>
    <property type="molecule type" value="Genomic_DNA"/>
</dbReference>
<dbReference type="PANTHER" id="PTHR47197:SF3">
    <property type="entry name" value="DIHYDRO-HEME D1 DEHYDROGENASE"/>
    <property type="match status" value="1"/>
</dbReference>
<feature type="signal peptide" evidence="1">
    <location>
        <begin position="1"/>
        <end position="21"/>
    </location>
</feature>
<dbReference type="InterPro" id="IPR011044">
    <property type="entry name" value="Quino_amine_DH_bsu"/>
</dbReference>
<dbReference type="SUPFAM" id="SSF50969">
    <property type="entry name" value="YVTN repeat-like/Quinoprotein amine dehydrogenase"/>
    <property type="match status" value="1"/>
</dbReference>
<proteinExistence type="predicted"/>
<organism evidence="2 3">
    <name type="scientific">Xylanibacter ruminicola</name>
    <name type="common">Prevotella ruminicola</name>
    <dbReference type="NCBI Taxonomy" id="839"/>
    <lineage>
        <taxon>Bacteria</taxon>
        <taxon>Pseudomonadati</taxon>
        <taxon>Bacteroidota</taxon>
        <taxon>Bacteroidia</taxon>
        <taxon>Bacteroidales</taxon>
        <taxon>Prevotellaceae</taxon>
        <taxon>Xylanibacter</taxon>
    </lineage>
</organism>
<reference evidence="2 3" key="1">
    <citation type="submission" date="2016-10" db="EMBL/GenBank/DDBJ databases">
        <authorList>
            <person name="de Groot N.N."/>
        </authorList>
    </citation>
    <scope>NUCLEOTIDE SEQUENCE [LARGE SCALE GENOMIC DNA]</scope>
    <source>
        <strain evidence="2 3">AR32</strain>
    </source>
</reference>
<evidence type="ECO:0000313" key="3">
    <source>
        <dbReference type="Proteomes" id="UP000236735"/>
    </source>
</evidence>
<feature type="chain" id="PRO_5009284946" evidence="1">
    <location>
        <begin position="22"/>
        <end position="383"/>
    </location>
</feature>
<dbReference type="GO" id="GO:0003677">
    <property type="term" value="F:DNA binding"/>
    <property type="evidence" value="ECO:0007669"/>
    <property type="project" value="UniProtKB-KW"/>
</dbReference>
<dbReference type="Proteomes" id="UP000236735">
    <property type="component" value="Unassembled WGS sequence"/>
</dbReference>
<name>A0A1H5TEL1_XYLRU</name>
<dbReference type="RefSeq" id="WP_146063098.1">
    <property type="nucleotide sequence ID" value="NZ_FNUV01000002.1"/>
</dbReference>
<accession>A0A1H5TEL1</accession>
<sequence>MKKFLLSFAVMLMGSSLLTSCLESDDNKNQVQEYVATQGALIINNGSVSSSIDGSLTFLDFTTDPYSVQQNVFKNANGQSLGGTPNDVIVHGNKIYITGSDENAVFVLDKKSFRLIQKISTTKDMGEAEGVTPRHLQGYADKVYVSTYGGYVGVIDTLSLSIRDMFKVGSAPEGLAIGGTSDEDVSLYVANSDYGYGNGSISKINLATKSVTEIKNEKIRNPQQMAVAGNVIYLLDWGYYDENWNQKEAGVYKIEGGAVTKVIPDATGMAASGQTIVTYNYPYGSSKPTYNIYNIVYGALSTFHLEGGNPIESPCAINIEPNAGWVYIASRPIDPDTGYPSYTTPGYVNIYDGNGQFKAACSYATGVEPHAIAFTYGIVKLKF</sequence>
<evidence type="ECO:0000256" key="1">
    <source>
        <dbReference type="SAM" id="SignalP"/>
    </source>
</evidence>
<dbReference type="PANTHER" id="PTHR47197">
    <property type="entry name" value="PROTEIN NIRF"/>
    <property type="match status" value="1"/>
</dbReference>